<evidence type="ECO:0000256" key="12">
    <source>
        <dbReference type="RuleBase" id="RU003947"/>
    </source>
</evidence>
<feature type="compositionally biased region" description="Low complexity" evidence="13">
    <location>
        <begin position="819"/>
        <end position="836"/>
    </location>
</feature>
<feature type="compositionally biased region" description="Polar residues" evidence="13">
    <location>
        <begin position="609"/>
        <end position="622"/>
    </location>
</feature>
<feature type="binding site" evidence="9">
    <location>
        <position position="147"/>
    </location>
    <ligand>
        <name>Mg(2+)</name>
        <dbReference type="ChEBI" id="CHEBI:18420"/>
    </ligand>
</feature>
<evidence type="ECO:0000313" key="17">
    <source>
        <dbReference type="Proteomes" id="UP000054928"/>
    </source>
</evidence>
<dbReference type="InterPro" id="IPR001952">
    <property type="entry name" value="Alkaline_phosphatase"/>
</dbReference>
<keyword evidence="5 12" id="KW-0378">Hydrolase</keyword>
<feature type="signal peptide" evidence="14">
    <location>
        <begin position="1"/>
        <end position="18"/>
    </location>
</feature>
<dbReference type="InterPro" id="IPR017850">
    <property type="entry name" value="Alkaline_phosphatase_core_sf"/>
</dbReference>
<dbReference type="PRINTS" id="PR00113">
    <property type="entry name" value="ALKPHPHTASE"/>
</dbReference>
<reference evidence="17" key="1">
    <citation type="submission" date="2014-09" db="EMBL/GenBank/DDBJ databases">
        <authorList>
            <person name="Sharma Rahul"/>
            <person name="Thines Marco"/>
        </authorList>
    </citation>
    <scope>NUCLEOTIDE SEQUENCE [LARGE SCALE GENOMIC DNA]</scope>
</reference>
<dbReference type="STRING" id="4781.A0A0P1ACF1"/>
<evidence type="ECO:0000256" key="3">
    <source>
        <dbReference type="ARBA" id="ARBA00022553"/>
    </source>
</evidence>
<evidence type="ECO:0000256" key="11">
    <source>
        <dbReference type="RuleBase" id="RU003946"/>
    </source>
</evidence>
<feature type="chain" id="PRO_5006058564" description="Alkaline phosphatase" evidence="14">
    <location>
        <begin position="19"/>
        <end position="1064"/>
    </location>
</feature>
<feature type="compositionally biased region" description="Low complexity" evidence="13">
    <location>
        <begin position="434"/>
        <end position="447"/>
    </location>
</feature>
<keyword evidence="6 9" id="KW-0862">Zinc</keyword>
<dbReference type="Pfam" id="PF24906">
    <property type="entry name" value="Zf_WRKY19"/>
    <property type="match status" value="4"/>
</dbReference>
<dbReference type="AlphaFoldDB" id="A0A0P1ACF1"/>
<keyword evidence="3" id="KW-0597">Phosphoprotein</keyword>
<feature type="region of interest" description="Disordered" evidence="13">
    <location>
        <begin position="551"/>
        <end position="658"/>
    </location>
</feature>
<comment type="cofactor">
    <cofactor evidence="9">
        <name>Zn(2+)</name>
        <dbReference type="ChEBI" id="CHEBI:29105"/>
    </cofactor>
    <text evidence="9">Binds 2 Zn(2+) ions.</text>
</comment>
<dbReference type="SUPFAM" id="SSF57850">
    <property type="entry name" value="RING/U-box"/>
    <property type="match status" value="1"/>
</dbReference>
<keyword evidence="17" id="KW-1185">Reference proteome</keyword>
<dbReference type="PANTHER" id="PTHR11596:SF5">
    <property type="entry name" value="ALKALINE PHOSPHATASE"/>
    <property type="match status" value="1"/>
</dbReference>
<comment type="cofactor">
    <cofactor evidence="9">
        <name>Mg(2+)</name>
        <dbReference type="ChEBI" id="CHEBI:18420"/>
    </cofactor>
    <text evidence="9">Binds 1 Mg(2+) ion.</text>
</comment>
<evidence type="ECO:0000256" key="6">
    <source>
        <dbReference type="ARBA" id="ARBA00022833"/>
    </source>
</evidence>
<feature type="region of interest" description="Disordered" evidence="13">
    <location>
        <begin position="280"/>
        <end position="299"/>
    </location>
</feature>
<dbReference type="EMBL" id="CCYD01000291">
    <property type="protein sequence ID" value="CEG38022.1"/>
    <property type="molecule type" value="Genomic_DNA"/>
</dbReference>
<evidence type="ECO:0000256" key="4">
    <source>
        <dbReference type="ARBA" id="ARBA00022723"/>
    </source>
</evidence>
<feature type="region of interest" description="Disordered" evidence="13">
    <location>
        <begin position="798"/>
        <end position="842"/>
    </location>
</feature>
<dbReference type="PANTHER" id="PTHR11596">
    <property type="entry name" value="ALKALINE PHOSPHATASE"/>
    <property type="match status" value="1"/>
</dbReference>
<dbReference type="InterPro" id="IPR056866">
    <property type="entry name" value="Znf_WRKY19"/>
</dbReference>
<dbReference type="Gene3D" id="3.40.720.10">
    <property type="entry name" value="Alkaline Phosphatase, subunit A"/>
    <property type="match status" value="1"/>
</dbReference>
<feature type="region of interest" description="Disordered" evidence="13">
    <location>
        <begin position="357"/>
        <end position="448"/>
    </location>
</feature>
<dbReference type="CDD" id="cd16012">
    <property type="entry name" value="ALP"/>
    <property type="match status" value="1"/>
</dbReference>
<evidence type="ECO:0000256" key="1">
    <source>
        <dbReference type="ARBA" id="ARBA00005984"/>
    </source>
</evidence>
<evidence type="ECO:0000256" key="8">
    <source>
        <dbReference type="PIRSR" id="PIRSR601952-1"/>
    </source>
</evidence>
<evidence type="ECO:0000256" key="10">
    <source>
        <dbReference type="PROSITE-ProRule" id="PRU00175"/>
    </source>
</evidence>
<keyword evidence="7 9" id="KW-0460">Magnesium</keyword>
<protein>
    <recommendedName>
        <fullName evidence="2 12">Alkaline phosphatase</fullName>
        <ecNumber evidence="2 12">3.1.3.1</ecNumber>
    </recommendedName>
</protein>
<keyword evidence="10" id="KW-0863">Zinc-finger</keyword>
<keyword evidence="4 9" id="KW-0479">Metal-binding</keyword>
<feature type="binding site" evidence="9">
    <location>
        <position position="50"/>
    </location>
    <ligand>
        <name>Mg(2+)</name>
        <dbReference type="ChEBI" id="CHEBI:18420"/>
    </ligand>
</feature>
<feature type="active site" description="Phosphoserine intermediate" evidence="8">
    <location>
        <position position="94"/>
    </location>
</feature>
<evidence type="ECO:0000313" key="16">
    <source>
        <dbReference type="EMBL" id="CEG38022.1"/>
    </source>
</evidence>
<accession>A0A0P1ACF1</accession>
<dbReference type="InterPro" id="IPR001841">
    <property type="entry name" value="Znf_RING"/>
</dbReference>
<evidence type="ECO:0000256" key="7">
    <source>
        <dbReference type="ARBA" id="ARBA00022842"/>
    </source>
</evidence>
<evidence type="ECO:0000256" key="5">
    <source>
        <dbReference type="ARBA" id="ARBA00022801"/>
    </source>
</evidence>
<feature type="domain" description="RING-type" evidence="15">
    <location>
        <begin position="685"/>
        <end position="721"/>
    </location>
</feature>
<dbReference type="Proteomes" id="UP000054928">
    <property type="component" value="Unassembled WGS sequence"/>
</dbReference>
<proteinExistence type="inferred from homology"/>
<dbReference type="SMART" id="SM00184">
    <property type="entry name" value="RING"/>
    <property type="match status" value="1"/>
</dbReference>
<dbReference type="InterPro" id="IPR013083">
    <property type="entry name" value="Znf_RING/FYVE/PHD"/>
</dbReference>
<evidence type="ECO:0000256" key="9">
    <source>
        <dbReference type="PIRSR" id="PIRSR601952-2"/>
    </source>
</evidence>
<dbReference type="GeneID" id="36401119"/>
<feature type="binding site" evidence="9">
    <location>
        <position position="50"/>
    </location>
    <ligand>
        <name>Zn(2+)</name>
        <dbReference type="ChEBI" id="CHEBI:29105"/>
        <label>2</label>
    </ligand>
</feature>
<sequence length="1064" mass="113794">MPIRALVASAAIITLTRAATRYEYATIDVEDFKIGESEDTPRSVIMMIPDGTGPNVFTLARTVLDPTLKTRLHIDPHLMGTVQTHSSTSYITDSASSATAYSTGYKTYDQAIAVDTFEQPLGTILEAAKTRGMVTGMIVTCRVTHATPASFAAHVLDRDSEADIAAQYVANKNLDFLLGGGKRYFNDSMLEELRSNGYSLSYNYQDLLDYQSANAATGALRLFGLFQDDHMMYEVDRLRELSSSNSTARNPSLPEMVDIILSLLRQNEQAKKNAGATLMNELTPNQPAPQPPPVSSQSRGMAMPYATFSTTGSMNANVFNLAAADRAKSFQGAHRGSVNLSTTKYQSHSHQLQQVNDYHAGPYAPPNYSLHKSPHNNRSTGHNGGKFDYADQHYSPQPPPQQQSYIAPFGYPSYTQNYGPSGDYQQHQQHHQHQQQQQQQPTQQHQQYHGGYNQVEANPLGMLVTSATNAQASTDAMPHEPVNIGLKDGGHRKYRQSYNVMPNDSFLSSSGGYVHGVERPGNVVQIKTTPSNTQQSMYQRSNLFGNTAYFSQQQVQQQQRTQESTRQHNSLNLGSSNSSYEANGNESSSMGRSMNSSIGGMFSAGSRIPQFSTNASGPSLTTRLKDGDVDISTGSSSNASSTTSMSMEGLSSDGSASTSVNANVLYPPSLAPPSSQLSTSGEDTCGLCSGAHSDRIADHCGHRFHGQCLHSWGGLTTCPICAQVSNTITGLSQNASGTGYGLAGDNITIAQNSIGELPINSGNSLTNTNTGSNSVSISHHSLGPSQMTNINILQVNSGGRPPPIDTRISDTHVGPTSLSGGKRSVTSTRSGSSSSGRIRKNKKLKDCSVPGCDRTVRSRGLCKGHGGGRRCGFTGCGLSDQGGGFCISHGGGKRCQHDGCDNSAQSRGLCKLHGGGSRCTVPNCTKSSQGRGLCRAHGGGRRCMVEGCNKTDRRAGYCVTHGADKKCIIAECSKTGRIDNMCTKHYFERHPAQPPGTVSTTPPPVITVNANTSAARARAERKRAAEQQAVAAHYAGMSSAMLGSIPNTSFDERVGGAMTKTAPF</sequence>
<dbReference type="Gene3D" id="3.30.40.10">
    <property type="entry name" value="Zinc/RING finger domain, C3HC4 (zinc finger)"/>
    <property type="match status" value="1"/>
</dbReference>
<evidence type="ECO:0000256" key="2">
    <source>
        <dbReference type="ARBA" id="ARBA00012647"/>
    </source>
</evidence>
<comment type="similarity">
    <text evidence="1 11">Belongs to the alkaline phosphatase family.</text>
</comment>
<keyword evidence="14" id="KW-0732">Signal</keyword>
<name>A0A0P1ACF1_PLAHL</name>
<dbReference type="SUPFAM" id="SSF53649">
    <property type="entry name" value="Alkaline phosphatase-like"/>
    <property type="match status" value="1"/>
</dbReference>
<dbReference type="Pfam" id="PF00245">
    <property type="entry name" value="Alk_phosphatase"/>
    <property type="match status" value="1"/>
</dbReference>
<comment type="catalytic activity">
    <reaction evidence="12">
        <text>a phosphate monoester + H2O = an alcohol + phosphate</text>
        <dbReference type="Rhea" id="RHEA:15017"/>
        <dbReference type="ChEBI" id="CHEBI:15377"/>
        <dbReference type="ChEBI" id="CHEBI:30879"/>
        <dbReference type="ChEBI" id="CHEBI:43474"/>
        <dbReference type="ChEBI" id="CHEBI:67140"/>
        <dbReference type="EC" id="3.1.3.1"/>
    </reaction>
</comment>
<feature type="compositionally biased region" description="Low complexity" evidence="13">
    <location>
        <begin position="632"/>
        <end position="646"/>
    </location>
</feature>
<dbReference type="InterPro" id="IPR018299">
    <property type="entry name" value="Alkaline_phosphatase_AS"/>
</dbReference>
<evidence type="ECO:0000259" key="15">
    <source>
        <dbReference type="PROSITE" id="PS50089"/>
    </source>
</evidence>
<feature type="binding site" evidence="9">
    <location>
        <position position="145"/>
    </location>
    <ligand>
        <name>Mg(2+)</name>
        <dbReference type="ChEBI" id="CHEBI:18420"/>
    </ligand>
</feature>
<evidence type="ECO:0000256" key="13">
    <source>
        <dbReference type="SAM" id="MobiDB-lite"/>
    </source>
</evidence>
<dbReference type="GO" id="GO:0004035">
    <property type="term" value="F:alkaline phosphatase activity"/>
    <property type="evidence" value="ECO:0007669"/>
    <property type="project" value="UniProtKB-EC"/>
</dbReference>
<evidence type="ECO:0000256" key="14">
    <source>
        <dbReference type="SAM" id="SignalP"/>
    </source>
</evidence>
<dbReference type="GO" id="GO:0008270">
    <property type="term" value="F:zinc ion binding"/>
    <property type="evidence" value="ECO:0007669"/>
    <property type="project" value="UniProtKB-KW"/>
</dbReference>
<organism evidence="16 17">
    <name type="scientific">Plasmopara halstedii</name>
    <name type="common">Downy mildew of sunflower</name>
    <dbReference type="NCBI Taxonomy" id="4781"/>
    <lineage>
        <taxon>Eukaryota</taxon>
        <taxon>Sar</taxon>
        <taxon>Stramenopiles</taxon>
        <taxon>Oomycota</taxon>
        <taxon>Peronosporomycetes</taxon>
        <taxon>Peronosporales</taxon>
        <taxon>Peronosporaceae</taxon>
        <taxon>Plasmopara</taxon>
    </lineage>
</organism>
<dbReference type="RefSeq" id="XP_024574391.1">
    <property type="nucleotide sequence ID" value="XM_024723412.1"/>
</dbReference>
<dbReference type="OrthoDB" id="168039at2759"/>
<feature type="compositionally biased region" description="Low complexity" evidence="13">
    <location>
        <begin position="551"/>
        <end position="601"/>
    </location>
</feature>
<dbReference type="EC" id="3.1.3.1" evidence="2 12"/>
<dbReference type="SMART" id="SM00098">
    <property type="entry name" value="alkPPc"/>
    <property type="match status" value="1"/>
</dbReference>
<dbReference type="PROSITE" id="PS00123">
    <property type="entry name" value="ALKALINE_PHOSPHATASE"/>
    <property type="match status" value="1"/>
</dbReference>
<dbReference type="PROSITE" id="PS50089">
    <property type="entry name" value="ZF_RING_2"/>
    <property type="match status" value="1"/>
</dbReference>